<evidence type="ECO:0000256" key="1">
    <source>
        <dbReference type="ARBA" id="ARBA00004413"/>
    </source>
</evidence>
<proteinExistence type="predicted"/>
<reference evidence="5" key="2">
    <citation type="submission" date="2025-08" db="UniProtKB">
        <authorList>
            <consortium name="RefSeq"/>
        </authorList>
    </citation>
    <scope>IDENTIFICATION</scope>
    <source>
        <tissue evidence="5">Young leaves</tissue>
    </source>
</reference>
<dbReference type="PANTHER" id="PTHR24177">
    <property type="entry name" value="CASKIN"/>
    <property type="match status" value="1"/>
</dbReference>
<gene>
    <name evidence="5" type="primary">LOC113873709</name>
</gene>
<organism evidence="4 5">
    <name type="scientific">Abrus precatorius</name>
    <name type="common">Indian licorice</name>
    <name type="synonym">Glycine abrus</name>
    <dbReference type="NCBI Taxonomy" id="3816"/>
    <lineage>
        <taxon>Eukaryota</taxon>
        <taxon>Viridiplantae</taxon>
        <taxon>Streptophyta</taxon>
        <taxon>Embryophyta</taxon>
        <taxon>Tracheophyta</taxon>
        <taxon>Spermatophyta</taxon>
        <taxon>Magnoliopsida</taxon>
        <taxon>eudicotyledons</taxon>
        <taxon>Gunneridae</taxon>
        <taxon>Pentapetalae</taxon>
        <taxon>rosids</taxon>
        <taxon>fabids</taxon>
        <taxon>Fabales</taxon>
        <taxon>Fabaceae</taxon>
        <taxon>Papilionoideae</taxon>
        <taxon>50 kb inversion clade</taxon>
        <taxon>NPAAA clade</taxon>
        <taxon>indigoferoid/millettioid clade</taxon>
        <taxon>Abreae</taxon>
        <taxon>Abrus</taxon>
    </lineage>
</organism>
<keyword evidence="4" id="KW-1185">Reference proteome</keyword>
<sequence length="472" mass="53162">MEIRKVDGNTPFCMAAISGNVEIATILLEKNPNLVWSRGHKDMLPIHLASSAGHPRMVEFLFQNTRQDIHINLPFPDIVTLFFLTITNNIYTVAWNLLDKYPILASTENEERRTPLQVLAQLPLCQNAPGYQDILSLLFEGMEEEFLNSERTSEAMFDAAKSGNVMILEFIFKYNPALLTKVNSEGQSLLHIAILHRHVTVYRLIKSKGAYKNVMLQLVDYDGNNVLHLAGKLAAEGRFGSPMHQVLICSEELWFKEVEKTAPPALKTKVNRDGWRPREVFYREHKELSEKAVCELNGIANNFLVVGTLVVTLGISAALTIRTNNISGETPVFDQNRWYIIFIVSVAFGISFCAVSMLLFTSVILPSKWMPDQCFVSFRLTRIVGGCLLLYASVGILGTISVMSGTVLVYNFFPKWIFCAIASLSAIPVILSFVIYHYSLYLAKHLILAFCEEAAMRTLSRVGIKWTPFYFG</sequence>
<feature type="transmembrane region" description="Helical" evidence="3">
    <location>
        <begin position="386"/>
        <end position="410"/>
    </location>
</feature>
<dbReference type="PANTHER" id="PTHR24177:SF473">
    <property type="entry name" value="PROTEIN, PUTATIVE-RELATED"/>
    <property type="match status" value="1"/>
</dbReference>
<dbReference type="OrthoDB" id="1427188at2759"/>
<dbReference type="InterPro" id="IPR036770">
    <property type="entry name" value="Ankyrin_rpt-contain_sf"/>
</dbReference>
<dbReference type="Proteomes" id="UP000694853">
    <property type="component" value="Unplaced"/>
</dbReference>
<feature type="transmembrane region" description="Helical" evidence="3">
    <location>
        <begin position="339"/>
        <end position="365"/>
    </location>
</feature>
<keyword evidence="3" id="KW-1133">Transmembrane helix</keyword>
<keyword evidence="3" id="KW-0812">Transmembrane</keyword>
<evidence type="ECO:0000313" key="4">
    <source>
        <dbReference type="Proteomes" id="UP000694853"/>
    </source>
</evidence>
<dbReference type="PROSITE" id="PS50088">
    <property type="entry name" value="ANK_REPEAT"/>
    <property type="match status" value="1"/>
</dbReference>
<dbReference type="InterPro" id="IPR002110">
    <property type="entry name" value="Ankyrin_rpt"/>
</dbReference>
<keyword evidence="2" id="KW-0040">ANK repeat</keyword>
<name>A0A8B8MIP2_ABRPR</name>
<comment type="subcellular location">
    <subcellularLocation>
        <location evidence="1">Cell membrane</location>
        <topology evidence="1">Peripheral membrane protein</topology>
        <orientation evidence="1">Cytoplasmic side</orientation>
    </subcellularLocation>
</comment>
<dbReference type="Gene3D" id="1.25.40.20">
    <property type="entry name" value="Ankyrin repeat-containing domain"/>
    <property type="match status" value="2"/>
</dbReference>
<evidence type="ECO:0000256" key="3">
    <source>
        <dbReference type="SAM" id="Phobius"/>
    </source>
</evidence>
<dbReference type="PROSITE" id="PS50297">
    <property type="entry name" value="ANK_REP_REGION"/>
    <property type="match status" value="1"/>
</dbReference>
<feature type="transmembrane region" description="Helical" evidence="3">
    <location>
        <begin position="299"/>
        <end position="319"/>
    </location>
</feature>
<reference evidence="4" key="1">
    <citation type="journal article" date="2019" name="Toxins">
        <title>Detection of Abrin-Like and Prepropulchellin-Like Toxin Genes and Transcripts Using Whole Genome Sequencing and Full-Length Transcript Sequencing of Abrus precatorius.</title>
        <authorList>
            <person name="Hovde B.T."/>
            <person name="Daligault H.E."/>
            <person name="Hanschen E.R."/>
            <person name="Kunde Y.A."/>
            <person name="Johnson M.B."/>
            <person name="Starkenburg S.R."/>
            <person name="Johnson S.L."/>
        </authorList>
    </citation>
    <scope>NUCLEOTIDE SEQUENCE [LARGE SCALE GENOMIC DNA]</scope>
</reference>
<dbReference type="Pfam" id="PF12796">
    <property type="entry name" value="Ank_2"/>
    <property type="match status" value="1"/>
</dbReference>
<feature type="transmembrane region" description="Helical" evidence="3">
    <location>
        <begin position="416"/>
        <end position="436"/>
    </location>
</feature>
<dbReference type="SUPFAM" id="SSF48403">
    <property type="entry name" value="Ankyrin repeat"/>
    <property type="match status" value="1"/>
</dbReference>
<dbReference type="GeneID" id="113873709"/>
<dbReference type="AlphaFoldDB" id="A0A8B8MIP2"/>
<feature type="repeat" description="ANK" evidence="2">
    <location>
        <begin position="7"/>
        <end position="34"/>
    </location>
</feature>
<keyword evidence="3" id="KW-0472">Membrane</keyword>
<dbReference type="GO" id="GO:0005886">
    <property type="term" value="C:plasma membrane"/>
    <property type="evidence" value="ECO:0007669"/>
    <property type="project" value="UniProtKB-SubCell"/>
</dbReference>
<accession>A0A8B8MIP2</accession>
<dbReference type="SMART" id="SM00248">
    <property type="entry name" value="ANK"/>
    <property type="match status" value="3"/>
</dbReference>
<protein>
    <submittedName>
        <fullName evidence="5">Uncharacterized protein LOC113873709</fullName>
    </submittedName>
</protein>
<evidence type="ECO:0000313" key="5">
    <source>
        <dbReference type="RefSeq" id="XP_027367768.1"/>
    </source>
</evidence>
<evidence type="ECO:0000256" key="2">
    <source>
        <dbReference type="PROSITE-ProRule" id="PRU00023"/>
    </source>
</evidence>
<dbReference type="RefSeq" id="XP_027367768.1">
    <property type="nucleotide sequence ID" value="XM_027511967.1"/>
</dbReference>
<dbReference type="KEGG" id="aprc:113873709"/>